<name>A0A429GUY4_9CREN</name>
<comment type="caution">
    <text evidence="2">The sequence shown here is derived from an EMBL/GenBank/DDBJ whole genome shotgun (WGS) entry which is preliminary data.</text>
</comment>
<feature type="transmembrane region" description="Helical" evidence="1">
    <location>
        <begin position="12"/>
        <end position="34"/>
    </location>
</feature>
<keyword evidence="1" id="KW-1133">Transmembrane helix</keyword>
<evidence type="ECO:0000256" key="1">
    <source>
        <dbReference type="SAM" id="Phobius"/>
    </source>
</evidence>
<sequence>MGSYFAFLSMRINPLLGIFTILLVTLEVMVTVLVLTRISFVVILTGVVCYALLSILEVYGYNMILNVG</sequence>
<organism evidence="2 3">
    <name type="scientific">Candidatus Methanodesulfokora washburnensis</name>
    <dbReference type="NCBI Taxonomy" id="2478471"/>
    <lineage>
        <taxon>Archaea</taxon>
        <taxon>Thermoproteota</taxon>
        <taxon>Candidatus Korarchaeia</taxon>
        <taxon>Candidatus Korarchaeia incertae sedis</taxon>
        <taxon>Candidatus Methanodesulfokora</taxon>
    </lineage>
</organism>
<reference evidence="2 3" key="1">
    <citation type="submission" date="2018-10" db="EMBL/GenBank/DDBJ databases">
        <title>Co-occurring genomic capacity for anaerobic methane metabolism and dissimilatory sulfite reduction discovered in the Korarchaeota.</title>
        <authorList>
            <person name="Mckay L.J."/>
            <person name="Dlakic M."/>
            <person name="Fields M.W."/>
            <person name="Delmont T.O."/>
            <person name="Eren A.M."/>
            <person name="Jay Z.J."/>
            <person name="Klingelsmith K.B."/>
            <person name="Rusch D.B."/>
            <person name="Inskeep W.P."/>
        </authorList>
    </citation>
    <scope>NUCLEOTIDE SEQUENCE [LARGE SCALE GENOMIC DNA]</scope>
    <source>
        <strain evidence="2 3">MDKW</strain>
    </source>
</reference>
<feature type="transmembrane region" description="Helical" evidence="1">
    <location>
        <begin position="40"/>
        <end position="61"/>
    </location>
</feature>
<dbReference type="Proteomes" id="UP000277582">
    <property type="component" value="Unassembled WGS sequence"/>
</dbReference>
<dbReference type="EMBL" id="RCOS01000030">
    <property type="protein sequence ID" value="RSN77684.1"/>
    <property type="molecule type" value="Genomic_DNA"/>
</dbReference>
<gene>
    <name evidence="2" type="ORF">D6D85_02365</name>
</gene>
<dbReference type="AlphaFoldDB" id="A0A429GUY4"/>
<protein>
    <submittedName>
        <fullName evidence="2">Uncharacterized protein</fullName>
    </submittedName>
</protein>
<evidence type="ECO:0000313" key="2">
    <source>
        <dbReference type="EMBL" id="RSN77684.1"/>
    </source>
</evidence>
<keyword evidence="1" id="KW-0472">Membrane</keyword>
<keyword evidence="3" id="KW-1185">Reference proteome</keyword>
<evidence type="ECO:0000313" key="3">
    <source>
        <dbReference type="Proteomes" id="UP000277582"/>
    </source>
</evidence>
<accession>A0A429GUY4</accession>
<keyword evidence="1" id="KW-0812">Transmembrane</keyword>
<proteinExistence type="predicted"/>